<evidence type="ECO:0000313" key="11">
    <source>
        <dbReference type="EMBL" id="ELR24680.1"/>
    </source>
</evidence>
<evidence type="ECO:0000256" key="9">
    <source>
        <dbReference type="ARBA" id="ARBA00023264"/>
    </source>
</evidence>
<reference evidence="11 12" key="1">
    <citation type="journal article" date="2013" name="Genome Biol.">
        <title>Genome of Acanthamoeba castellanii highlights extensive lateral gene transfer and early evolution of tyrosine kinase signaling.</title>
        <authorList>
            <person name="Clarke M."/>
            <person name="Lohan A.J."/>
            <person name="Liu B."/>
            <person name="Lagkouvardos I."/>
            <person name="Roy S."/>
            <person name="Zafar N."/>
            <person name="Bertelli C."/>
            <person name="Schilde C."/>
            <person name="Kianianmomeni A."/>
            <person name="Burglin T.R."/>
            <person name="Frech C."/>
            <person name="Turcotte B."/>
            <person name="Kopec K.O."/>
            <person name="Synnott J.M."/>
            <person name="Choo C."/>
            <person name="Paponov I."/>
            <person name="Finkler A."/>
            <person name="Soon Heng Tan C."/>
            <person name="Hutchins A.P."/>
            <person name="Weinmeier T."/>
            <person name="Rattei T."/>
            <person name="Chu J.S."/>
            <person name="Gimenez G."/>
            <person name="Irimia M."/>
            <person name="Rigden D.J."/>
            <person name="Fitzpatrick D.A."/>
            <person name="Lorenzo-Morales J."/>
            <person name="Bateman A."/>
            <person name="Chiu C.H."/>
            <person name="Tang P."/>
            <person name="Hegemann P."/>
            <person name="Fromm H."/>
            <person name="Raoult D."/>
            <person name="Greub G."/>
            <person name="Miranda-Saavedra D."/>
            <person name="Chen N."/>
            <person name="Nash P."/>
            <person name="Ginger M.L."/>
            <person name="Horn M."/>
            <person name="Schaap P."/>
            <person name="Caler L."/>
            <person name="Loftus B."/>
        </authorList>
    </citation>
    <scope>NUCLEOTIDE SEQUENCE [LARGE SCALE GENOMIC DNA]</scope>
    <source>
        <strain evidence="11 12">Neff</strain>
    </source>
</reference>
<evidence type="ECO:0000256" key="8">
    <source>
        <dbReference type="ARBA" id="ARBA00023209"/>
    </source>
</evidence>
<evidence type="ECO:0000313" key="12">
    <source>
        <dbReference type="Proteomes" id="UP000011083"/>
    </source>
</evidence>
<dbReference type="GO" id="GO:0005739">
    <property type="term" value="C:mitochondrion"/>
    <property type="evidence" value="ECO:0007669"/>
    <property type="project" value="TreeGrafter"/>
</dbReference>
<dbReference type="InterPro" id="IPR000462">
    <property type="entry name" value="CDP-OH_P_trans"/>
</dbReference>
<evidence type="ECO:0000256" key="6">
    <source>
        <dbReference type="ARBA" id="ARBA00023098"/>
    </source>
</evidence>
<name>L8HHN2_ACACF</name>
<evidence type="ECO:0000256" key="5">
    <source>
        <dbReference type="ARBA" id="ARBA00022989"/>
    </source>
</evidence>
<dbReference type="OrthoDB" id="10251079at2759"/>
<dbReference type="GeneID" id="14925704"/>
<dbReference type="EMBL" id="KB007811">
    <property type="protein sequence ID" value="ELR24680.1"/>
    <property type="molecule type" value="Genomic_DNA"/>
</dbReference>
<dbReference type="GO" id="GO:0043337">
    <property type="term" value="F:cardiolipin synthase (CMP-forming)"/>
    <property type="evidence" value="ECO:0007669"/>
    <property type="project" value="TreeGrafter"/>
</dbReference>
<gene>
    <name evidence="11" type="ORF">ACA1_173070</name>
</gene>
<dbReference type="Gene3D" id="1.20.120.1760">
    <property type="match status" value="1"/>
</dbReference>
<dbReference type="GO" id="GO:0016020">
    <property type="term" value="C:membrane"/>
    <property type="evidence" value="ECO:0007669"/>
    <property type="project" value="UniProtKB-SubCell"/>
</dbReference>
<keyword evidence="8" id="KW-0594">Phospholipid biosynthesis</keyword>
<dbReference type="GO" id="GO:0032049">
    <property type="term" value="P:cardiolipin biosynthetic process"/>
    <property type="evidence" value="ECO:0007669"/>
    <property type="project" value="TreeGrafter"/>
</dbReference>
<evidence type="ECO:0000256" key="2">
    <source>
        <dbReference type="ARBA" id="ARBA00022516"/>
    </source>
</evidence>
<keyword evidence="9" id="KW-1208">Phospholipid metabolism</keyword>
<dbReference type="RefSeq" id="XP_004356580.1">
    <property type="nucleotide sequence ID" value="XM_004356527.1"/>
</dbReference>
<evidence type="ECO:0000256" key="3">
    <source>
        <dbReference type="ARBA" id="ARBA00022679"/>
    </source>
</evidence>
<dbReference type="OMA" id="TAWHLHE"/>
<dbReference type="InterPro" id="IPR043130">
    <property type="entry name" value="CDP-OH_PTrfase_TM_dom"/>
</dbReference>
<keyword evidence="7 10" id="KW-0472">Membrane</keyword>
<keyword evidence="6" id="KW-0443">Lipid metabolism</keyword>
<dbReference type="AlphaFoldDB" id="L8HHN2"/>
<dbReference type="VEuPathDB" id="AmoebaDB:ACA1_173070"/>
<evidence type="ECO:0000256" key="10">
    <source>
        <dbReference type="SAM" id="Phobius"/>
    </source>
</evidence>
<dbReference type="STRING" id="1257118.L8HHN2"/>
<dbReference type="KEGG" id="acan:ACA1_173070"/>
<dbReference type="Proteomes" id="UP000011083">
    <property type="component" value="Unassembled WGS sequence"/>
</dbReference>
<dbReference type="Pfam" id="PF01066">
    <property type="entry name" value="CDP-OH_P_transf"/>
    <property type="match status" value="1"/>
</dbReference>
<keyword evidence="4 10" id="KW-0812">Transmembrane</keyword>
<feature type="transmembrane region" description="Helical" evidence="10">
    <location>
        <begin position="204"/>
        <end position="229"/>
    </location>
</feature>
<evidence type="ECO:0000256" key="4">
    <source>
        <dbReference type="ARBA" id="ARBA00022692"/>
    </source>
</evidence>
<sequence length="326" mass="35296">MRRCCSIAASRPQVLRLGTSARTLTASSSSPGGLPAKQFRTGARGVHLPWQQSGAVRSGVIRLRSSVPLGGALAGRAWQPPATVLIRVYSTPKSAAEDDDKASQGNVNPPTTATANVEATTSSTRVLTIPNILTVSRMIASPFIGYWIIQEEFALAMGWHVPISLRQAKFLAASATDAVDGFIAKRFNQKSVVGSFLDPLADKLLMTIMVTTMAYKALLPLPLVGLILLRDVYRSLPRPVTVSRFFSVSKVESIEIKPTVNTVLQVGLVFLVLSAKGLDFTLDPMFMSGLEWSVAGTTLFSGLDYLNSNAMQRIKTFQDRLTKRDP</sequence>
<keyword evidence="5 10" id="KW-1133">Transmembrane helix</keyword>
<dbReference type="PANTHER" id="PTHR14269:SF60">
    <property type="entry name" value="CARDIOLIPIN SYNTHASE (CMP-FORMING)"/>
    <property type="match status" value="1"/>
</dbReference>
<comment type="subcellular location">
    <subcellularLocation>
        <location evidence="1">Membrane</location>
        <topology evidence="1">Multi-pass membrane protein</topology>
    </subcellularLocation>
</comment>
<proteinExistence type="predicted"/>
<dbReference type="InterPro" id="IPR050324">
    <property type="entry name" value="CDP-alcohol_PTase-I"/>
</dbReference>
<dbReference type="PANTHER" id="PTHR14269">
    <property type="entry name" value="CDP-DIACYLGLYCEROL--GLYCEROL-3-PHOSPHATE 3-PHOSPHATIDYLTRANSFERASE-RELATED"/>
    <property type="match status" value="1"/>
</dbReference>
<evidence type="ECO:0000256" key="1">
    <source>
        <dbReference type="ARBA" id="ARBA00004141"/>
    </source>
</evidence>
<keyword evidence="3 11" id="KW-0808">Transferase</keyword>
<keyword evidence="12" id="KW-1185">Reference proteome</keyword>
<accession>L8HHN2</accession>
<keyword evidence="2" id="KW-0444">Lipid biosynthesis</keyword>
<protein>
    <submittedName>
        <fullName evidence="11">CDPalcohol phosphatidyltransferase superfamily protein</fullName>
    </submittedName>
</protein>
<organism evidence="11 12">
    <name type="scientific">Acanthamoeba castellanii (strain ATCC 30010 / Neff)</name>
    <dbReference type="NCBI Taxonomy" id="1257118"/>
    <lineage>
        <taxon>Eukaryota</taxon>
        <taxon>Amoebozoa</taxon>
        <taxon>Discosea</taxon>
        <taxon>Longamoebia</taxon>
        <taxon>Centramoebida</taxon>
        <taxon>Acanthamoebidae</taxon>
        <taxon>Acanthamoeba</taxon>
    </lineage>
</organism>
<evidence type="ECO:0000256" key="7">
    <source>
        <dbReference type="ARBA" id="ARBA00023136"/>
    </source>
</evidence>